<evidence type="ECO:0000256" key="1">
    <source>
        <dbReference type="SAM" id="MobiDB-lite"/>
    </source>
</evidence>
<gene>
    <name evidence="2" type="ORF">HHL25_21560</name>
</gene>
<evidence type="ECO:0008006" key="4">
    <source>
        <dbReference type="Google" id="ProtNLM"/>
    </source>
</evidence>
<comment type="caution">
    <text evidence="2">The sequence shown here is derived from an EMBL/GenBank/DDBJ whole genome shotgun (WGS) entry which is preliminary data.</text>
</comment>
<dbReference type="Proteomes" id="UP000541470">
    <property type="component" value="Unassembled WGS sequence"/>
</dbReference>
<evidence type="ECO:0000313" key="2">
    <source>
        <dbReference type="EMBL" id="NML76731.1"/>
    </source>
</evidence>
<organism evidence="2 3">
    <name type="scientific">Rhizobium terricola</name>
    <dbReference type="NCBI Taxonomy" id="2728849"/>
    <lineage>
        <taxon>Bacteria</taxon>
        <taxon>Pseudomonadati</taxon>
        <taxon>Pseudomonadota</taxon>
        <taxon>Alphaproteobacteria</taxon>
        <taxon>Hyphomicrobiales</taxon>
        <taxon>Rhizobiaceae</taxon>
        <taxon>Rhizobium/Agrobacterium group</taxon>
        <taxon>Rhizobium</taxon>
    </lineage>
</organism>
<dbReference type="RefSeq" id="WP_169595302.1">
    <property type="nucleotide sequence ID" value="NZ_JABBGK010000008.1"/>
</dbReference>
<feature type="region of interest" description="Disordered" evidence="1">
    <location>
        <begin position="357"/>
        <end position="377"/>
    </location>
</feature>
<protein>
    <recommendedName>
        <fullName evidence="4">Type I secretion protein</fullName>
    </recommendedName>
</protein>
<reference evidence="2 3" key="1">
    <citation type="submission" date="2020-04" db="EMBL/GenBank/DDBJ databases">
        <title>Rhizobium sp. S-51 isolated from soil.</title>
        <authorList>
            <person name="Dahal R.H."/>
        </authorList>
    </citation>
    <scope>NUCLEOTIDE SEQUENCE [LARGE SCALE GENOMIC DNA]</scope>
    <source>
        <strain evidence="2 3">S-51</strain>
    </source>
</reference>
<evidence type="ECO:0000313" key="3">
    <source>
        <dbReference type="Proteomes" id="UP000541470"/>
    </source>
</evidence>
<dbReference type="AlphaFoldDB" id="A0A7Y0B073"/>
<name>A0A7Y0B073_9HYPH</name>
<keyword evidence="3" id="KW-1185">Reference proteome</keyword>
<accession>A0A7Y0B073</accession>
<sequence>MHTEKTSEIIAHFIGHFDAIIDEVRMRIGYTQGEVATEAAEPLPDLEALDPDFASQLLLKDFGPGVVYKGGPFELEGQIGTEPPTGPSFQEIVDDLSDIASAGTRFPHFGWGASVPVEEELEVYTGPGSTISHMSQFNLLQDDDYLNMTGEEHAKLDTSFVVERLAEYATKAAVFTSFAALDRTDVYEDLVKIADDIHAFKEGLLNDETTAFGTDADVDFVLAGNRIDGTYVDGELTDEAPVLEDLLPDRGIAKPPEDIDEEGTETSIEQTAGPQNILDVGAGANIVANIAAVTNTGVIAPTMSVMGDYHQVDMITQAYIYSDNDTNGLAPSAQWGDCDGPQQSSTVAMNVALFERDTYGDPGSEPETPAEGEPTFPSDWRVSVIEGDVCFVQWIEQYNFITDNDQMIVTTTGSETSVLLGGNVALNITAYLGISMQYDLVIVGGDMLDMNIISQLAVLYDNDWIIGADGCPEGIVTQTGNNLLWNQASIQNVGDDDRFETMPDYMNQTVQGIQDGNPDMPQDLATDVNFSGYDWLNVLYITGNLYDVTYIKQVSVLGDADHVTQAAAELLANNEDAQVTIDTGSNAVVNIAEIIDYDSFGDTTYIAGQVYSDAILIQGGIIEDDATQPQPVNHQLANEVIAFLDDDPSTNDTDDAVINAGHDLSWSNACPSDVMQSVIA</sequence>
<proteinExistence type="predicted"/>
<dbReference type="EMBL" id="JABBGK010000008">
    <property type="protein sequence ID" value="NML76731.1"/>
    <property type="molecule type" value="Genomic_DNA"/>
</dbReference>